<dbReference type="InterPro" id="IPR036397">
    <property type="entry name" value="RNaseH_sf"/>
</dbReference>
<name>A0A8D9A5S0_9HEMI</name>
<sequence length="117" mass="13100">MKTGTLTKAPYSPDTAPLDFYVSPKMKKVLNGKRFADIDVVKRHVTAALAGIRENELKRASNNGMPPYASVLKSKESTLMQGKVSLESNQVCTFYRDIPVTFGSPLRRRTPQCYPNY</sequence>
<reference evidence="1" key="1">
    <citation type="submission" date="2021-05" db="EMBL/GenBank/DDBJ databases">
        <authorList>
            <person name="Alioto T."/>
            <person name="Alioto T."/>
            <person name="Gomez Garrido J."/>
        </authorList>
    </citation>
    <scope>NUCLEOTIDE SEQUENCE</scope>
</reference>
<organism evidence="1">
    <name type="scientific">Cacopsylla melanoneura</name>
    <dbReference type="NCBI Taxonomy" id="428564"/>
    <lineage>
        <taxon>Eukaryota</taxon>
        <taxon>Metazoa</taxon>
        <taxon>Ecdysozoa</taxon>
        <taxon>Arthropoda</taxon>
        <taxon>Hexapoda</taxon>
        <taxon>Insecta</taxon>
        <taxon>Pterygota</taxon>
        <taxon>Neoptera</taxon>
        <taxon>Paraneoptera</taxon>
        <taxon>Hemiptera</taxon>
        <taxon>Sternorrhyncha</taxon>
        <taxon>Psylloidea</taxon>
        <taxon>Psyllidae</taxon>
        <taxon>Psyllinae</taxon>
        <taxon>Cacopsylla</taxon>
    </lineage>
</organism>
<dbReference type="Gene3D" id="3.30.420.10">
    <property type="entry name" value="Ribonuclease H-like superfamily/Ribonuclease H"/>
    <property type="match status" value="1"/>
</dbReference>
<dbReference type="GO" id="GO:0003676">
    <property type="term" value="F:nucleic acid binding"/>
    <property type="evidence" value="ECO:0007669"/>
    <property type="project" value="InterPro"/>
</dbReference>
<accession>A0A8D9A5S0</accession>
<dbReference type="EMBL" id="HBUF01552401">
    <property type="protein sequence ID" value="CAG6759369.1"/>
    <property type="molecule type" value="Transcribed_RNA"/>
</dbReference>
<evidence type="ECO:0000313" key="1">
    <source>
        <dbReference type="EMBL" id="CAG6759369.1"/>
    </source>
</evidence>
<dbReference type="AlphaFoldDB" id="A0A8D9A5S0"/>
<proteinExistence type="predicted"/>
<protein>
    <submittedName>
        <fullName evidence="1">Uncharacterized protein</fullName>
    </submittedName>
</protein>